<feature type="transmembrane region" description="Helical" evidence="1">
    <location>
        <begin position="28"/>
        <end position="50"/>
    </location>
</feature>
<name>A1SVN0_PSYIN</name>
<feature type="domain" description="YrhK" evidence="2">
    <location>
        <begin position="24"/>
        <end position="79"/>
    </location>
</feature>
<dbReference type="OrthoDB" id="5519470at2"/>
<dbReference type="Proteomes" id="UP000000639">
    <property type="component" value="Chromosome"/>
</dbReference>
<keyword evidence="4" id="KW-1185">Reference proteome</keyword>
<dbReference type="AlphaFoldDB" id="A1SVN0"/>
<keyword evidence="1" id="KW-1133">Transmembrane helix</keyword>
<dbReference type="eggNOG" id="ENOG5032ZWE">
    <property type="taxonomic scope" value="Bacteria"/>
</dbReference>
<dbReference type="STRING" id="357804.Ping_1762"/>
<feature type="transmembrane region" description="Helical" evidence="1">
    <location>
        <begin position="56"/>
        <end position="74"/>
    </location>
</feature>
<protein>
    <recommendedName>
        <fullName evidence="2">YrhK domain-containing protein</fullName>
    </recommendedName>
</protein>
<dbReference type="HOGENOM" id="CLU_177072_1_0_6"/>
<evidence type="ECO:0000256" key="1">
    <source>
        <dbReference type="SAM" id="Phobius"/>
    </source>
</evidence>
<sequence>MSDKYSIDNPLTLTVGNEQLIIRRRYEVISIINDFFIALWFLSGSVVFLYPSLEKVAIWLFIIGSAQFLIRPTIRLLAHLHIQRAPDSR</sequence>
<dbReference type="KEGG" id="pin:Ping_1762"/>
<organism evidence="3 4">
    <name type="scientific">Psychromonas ingrahamii (strain DSM 17664 / CCUG 51855 / 37)</name>
    <dbReference type="NCBI Taxonomy" id="357804"/>
    <lineage>
        <taxon>Bacteria</taxon>
        <taxon>Pseudomonadati</taxon>
        <taxon>Pseudomonadota</taxon>
        <taxon>Gammaproteobacteria</taxon>
        <taxon>Alteromonadales</taxon>
        <taxon>Psychromonadaceae</taxon>
        <taxon>Psychromonas</taxon>
    </lineage>
</organism>
<keyword evidence="1" id="KW-0812">Transmembrane</keyword>
<accession>A1SVN0</accession>
<reference evidence="3 4" key="1">
    <citation type="submission" date="2007-01" db="EMBL/GenBank/DDBJ databases">
        <title>Complete sequence of Psychromonas ingrahamii 37.</title>
        <authorList>
            <consortium name="US DOE Joint Genome Institute"/>
            <person name="Copeland A."/>
            <person name="Lucas S."/>
            <person name="Lapidus A."/>
            <person name="Barry K."/>
            <person name="Detter J.C."/>
            <person name="Glavina del Rio T."/>
            <person name="Hammon N."/>
            <person name="Israni S."/>
            <person name="Dalin E."/>
            <person name="Tice H."/>
            <person name="Pitluck S."/>
            <person name="Thompson L.S."/>
            <person name="Brettin T."/>
            <person name="Bruce D."/>
            <person name="Han C."/>
            <person name="Tapia R."/>
            <person name="Schmutz J."/>
            <person name="Larimer F."/>
            <person name="Land M."/>
            <person name="Hauser L."/>
            <person name="Kyrpides N."/>
            <person name="Ivanova N."/>
            <person name="Staley J."/>
            <person name="Richardson P."/>
        </authorList>
    </citation>
    <scope>NUCLEOTIDE SEQUENCE [LARGE SCALE GENOMIC DNA]</scope>
    <source>
        <strain evidence="3 4">37</strain>
    </source>
</reference>
<dbReference type="Pfam" id="PF14145">
    <property type="entry name" value="YrhK"/>
    <property type="match status" value="1"/>
</dbReference>
<proteinExistence type="predicted"/>
<dbReference type="EMBL" id="CP000510">
    <property type="protein sequence ID" value="ABM03545.1"/>
    <property type="molecule type" value="Genomic_DNA"/>
</dbReference>
<gene>
    <name evidence="3" type="ordered locus">Ping_1762</name>
</gene>
<evidence type="ECO:0000313" key="4">
    <source>
        <dbReference type="Proteomes" id="UP000000639"/>
    </source>
</evidence>
<dbReference type="RefSeq" id="WP_011770105.1">
    <property type="nucleotide sequence ID" value="NC_008709.1"/>
</dbReference>
<evidence type="ECO:0000259" key="2">
    <source>
        <dbReference type="Pfam" id="PF14145"/>
    </source>
</evidence>
<evidence type="ECO:0000313" key="3">
    <source>
        <dbReference type="EMBL" id="ABM03545.1"/>
    </source>
</evidence>
<keyword evidence="1" id="KW-0472">Membrane</keyword>
<dbReference type="InterPro" id="IPR025424">
    <property type="entry name" value="YrhK_domain"/>
</dbReference>